<evidence type="ECO:0000256" key="6">
    <source>
        <dbReference type="SAM" id="MobiDB-lite"/>
    </source>
</evidence>
<dbReference type="PANTHER" id="PTHR42852:SF6">
    <property type="entry name" value="THIOL:DISULFIDE INTERCHANGE PROTEIN DSBE"/>
    <property type="match status" value="1"/>
</dbReference>
<feature type="signal peptide" evidence="7">
    <location>
        <begin position="1"/>
        <end position="29"/>
    </location>
</feature>
<evidence type="ECO:0000313" key="9">
    <source>
        <dbReference type="EMBL" id="MBC8527979.1"/>
    </source>
</evidence>
<dbReference type="InterPro" id="IPR013740">
    <property type="entry name" value="Redoxin"/>
</dbReference>
<reference evidence="9" key="1">
    <citation type="submission" date="2020-08" db="EMBL/GenBank/DDBJ databases">
        <title>Genome public.</title>
        <authorList>
            <person name="Liu C."/>
            <person name="Sun Q."/>
        </authorList>
    </citation>
    <scope>NUCLEOTIDE SEQUENCE</scope>
    <source>
        <strain evidence="9">NSJ-44</strain>
    </source>
</reference>
<feature type="region of interest" description="Disordered" evidence="6">
    <location>
        <begin position="193"/>
        <end position="215"/>
    </location>
</feature>
<keyword evidence="3" id="KW-0812">Transmembrane</keyword>
<accession>A0A926CXV7</accession>
<dbReference type="InterPro" id="IPR036249">
    <property type="entry name" value="Thioredoxin-like_sf"/>
</dbReference>
<keyword evidence="10" id="KW-1185">Reference proteome</keyword>
<dbReference type="PROSITE" id="PS00194">
    <property type="entry name" value="THIOREDOXIN_1"/>
    <property type="match status" value="1"/>
</dbReference>
<keyword evidence="3" id="KW-0735">Signal-anchor</keyword>
<feature type="chain" id="PRO_5039335049" evidence="7">
    <location>
        <begin position="30"/>
        <end position="357"/>
    </location>
</feature>
<dbReference type="GO" id="GO:0030313">
    <property type="term" value="C:cell envelope"/>
    <property type="evidence" value="ECO:0007669"/>
    <property type="project" value="UniProtKB-SubCell"/>
</dbReference>
<keyword evidence="5" id="KW-0676">Redox-active center</keyword>
<keyword evidence="2" id="KW-0201">Cytochrome c-type biogenesis</keyword>
<dbReference type="Gene3D" id="3.40.30.10">
    <property type="entry name" value="Glutaredoxin"/>
    <property type="match status" value="1"/>
</dbReference>
<dbReference type="Proteomes" id="UP000654279">
    <property type="component" value="Unassembled WGS sequence"/>
</dbReference>
<dbReference type="AlphaFoldDB" id="A0A926CXV7"/>
<keyword evidence="4" id="KW-1015">Disulfide bond</keyword>
<feature type="compositionally biased region" description="Polar residues" evidence="6">
    <location>
        <begin position="194"/>
        <end position="215"/>
    </location>
</feature>
<evidence type="ECO:0000256" key="3">
    <source>
        <dbReference type="ARBA" id="ARBA00022968"/>
    </source>
</evidence>
<comment type="subcellular location">
    <subcellularLocation>
        <location evidence="1">Cell envelope</location>
    </subcellularLocation>
</comment>
<dbReference type="PROSITE" id="PS51352">
    <property type="entry name" value="THIOREDOXIN_2"/>
    <property type="match status" value="1"/>
</dbReference>
<dbReference type="GO" id="GO:0016491">
    <property type="term" value="F:oxidoreductase activity"/>
    <property type="evidence" value="ECO:0007669"/>
    <property type="project" value="InterPro"/>
</dbReference>
<dbReference type="Pfam" id="PF08534">
    <property type="entry name" value="Redoxin"/>
    <property type="match status" value="1"/>
</dbReference>
<name>A0A926CXV7_9FIRM</name>
<dbReference type="CDD" id="cd02966">
    <property type="entry name" value="TlpA_like_family"/>
    <property type="match status" value="1"/>
</dbReference>
<organism evidence="9 10">
    <name type="scientific">Luoshenia tenuis</name>
    <dbReference type="NCBI Taxonomy" id="2763654"/>
    <lineage>
        <taxon>Bacteria</taxon>
        <taxon>Bacillati</taxon>
        <taxon>Bacillota</taxon>
        <taxon>Clostridia</taxon>
        <taxon>Christensenellales</taxon>
        <taxon>Christensenellaceae</taxon>
        <taxon>Luoshenia</taxon>
    </lineage>
</organism>
<feature type="domain" description="Thioredoxin" evidence="8">
    <location>
        <begin position="26"/>
        <end position="188"/>
    </location>
</feature>
<dbReference type="RefSeq" id="WP_249284048.1">
    <property type="nucleotide sequence ID" value="NZ_JACRSO010000001.1"/>
</dbReference>
<evidence type="ECO:0000256" key="2">
    <source>
        <dbReference type="ARBA" id="ARBA00022748"/>
    </source>
</evidence>
<proteinExistence type="predicted"/>
<evidence type="ECO:0000256" key="4">
    <source>
        <dbReference type="ARBA" id="ARBA00023157"/>
    </source>
</evidence>
<dbReference type="GO" id="GO:0017004">
    <property type="term" value="P:cytochrome complex assembly"/>
    <property type="evidence" value="ECO:0007669"/>
    <property type="project" value="UniProtKB-KW"/>
</dbReference>
<dbReference type="EMBL" id="JACRSO010000001">
    <property type="protein sequence ID" value="MBC8527979.1"/>
    <property type="molecule type" value="Genomic_DNA"/>
</dbReference>
<dbReference type="PANTHER" id="PTHR42852">
    <property type="entry name" value="THIOL:DISULFIDE INTERCHANGE PROTEIN DSBE"/>
    <property type="match status" value="1"/>
</dbReference>
<evidence type="ECO:0000313" key="10">
    <source>
        <dbReference type="Proteomes" id="UP000654279"/>
    </source>
</evidence>
<dbReference type="InterPro" id="IPR017937">
    <property type="entry name" value="Thioredoxin_CS"/>
</dbReference>
<comment type="caution">
    <text evidence="9">The sequence shown here is derived from an EMBL/GenBank/DDBJ whole genome shotgun (WGS) entry which is preliminary data.</text>
</comment>
<keyword evidence="7" id="KW-0732">Signal</keyword>
<evidence type="ECO:0000259" key="8">
    <source>
        <dbReference type="PROSITE" id="PS51352"/>
    </source>
</evidence>
<evidence type="ECO:0000256" key="1">
    <source>
        <dbReference type="ARBA" id="ARBA00004196"/>
    </source>
</evidence>
<evidence type="ECO:0000256" key="5">
    <source>
        <dbReference type="ARBA" id="ARBA00023284"/>
    </source>
</evidence>
<dbReference type="SUPFAM" id="SSF52833">
    <property type="entry name" value="Thioredoxin-like"/>
    <property type="match status" value="1"/>
</dbReference>
<gene>
    <name evidence="9" type="ORF">H8699_00815</name>
</gene>
<dbReference type="PROSITE" id="PS51257">
    <property type="entry name" value="PROKAR_LIPOPROTEIN"/>
    <property type="match status" value="1"/>
</dbReference>
<dbReference type="InterPro" id="IPR013766">
    <property type="entry name" value="Thioredoxin_domain"/>
</dbReference>
<protein>
    <submittedName>
        <fullName evidence="9">TlpA family protein disulfide reductase</fullName>
    </submittedName>
</protein>
<sequence>MKRKKGVFAVLTALTLGAVWLLSACSPAAAPAPSKAAGQDDNAFGTFETYDLQGEAVSQELFSGSRLTMVNVWATYCGPCLREMPDLGELAGSYQAADFQVVGVVSDTVKADGTYDDAQVAVAEQIIQRTGADYRHILPSQSLLSRLGQISAVPTTLFVDAQGRQVGQAYLGARTKAQWQSIVEGLLAQLPGQDAQSGAGTETGSDAPVTQGTENMGFTRFETTDLLGRPVDQSVMTESAQELILALIWNPEWTGSTEALGQLAQLAAQDSRIQPLGLVVGDPTQAQALAQKAGVDFTNIILTPELETLLEAKAPQVLAFSPWGTVASQGLDADAPPEKWTQLIDEAVYNLYETCCS</sequence>
<dbReference type="InterPro" id="IPR050553">
    <property type="entry name" value="Thioredoxin_ResA/DsbE_sf"/>
</dbReference>
<evidence type="ECO:0000256" key="7">
    <source>
        <dbReference type="SAM" id="SignalP"/>
    </source>
</evidence>